<protein>
    <submittedName>
        <fullName evidence="2">Uncharacterized protein</fullName>
    </submittedName>
</protein>
<dbReference type="Proteomes" id="UP000295277">
    <property type="component" value="Unassembled WGS sequence"/>
</dbReference>
<name>A0A4R1Z190_9RHOB</name>
<evidence type="ECO:0000256" key="1">
    <source>
        <dbReference type="SAM" id="Phobius"/>
    </source>
</evidence>
<evidence type="ECO:0000313" key="2">
    <source>
        <dbReference type="EMBL" id="TCM86953.1"/>
    </source>
</evidence>
<dbReference type="AlphaFoldDB" id="A0A4R1Z190"/>
<keyword evidence="1" id="KW-1133">Transmembrane helix</keyword>
<keyword evidence="1" id="KW-0472">Membrane</keyword>
<feature type="transmembrane region" description="Helical" evidence="1">
    <location>
        <begin position="97"/>
        <end position="119"/>
    </location>
</feature>
<keyword evidence="1" id="KW-0812">Transmembrane</keyword>
<dbReference type="RefSeq" id="WP_132693464.1">
    <property type="nucleotide sequence ID" value="NZ_SLVM01000003.1"/>
</dbReference>
<accession>A0A4R1Z190</accession>
<dbReference type="EMBL" id="SLVM01000003">
    <property type="protein sequence ID" value="TCM86953.1"/>
    <property type="molecule type" value="Genomic_DNA"/>
</dbReference>
<sequence>MQAILFLLLLSVRLLVASWRVMVPVLLVASLAFNVALFSVQGLYTAAAGALAGAGIGTKAVREAASRASRQAAQREIVRETSQRVTRRVKRGAARSMASAAGEAIPFIGVGVIAGGLVWEVHDACETARNMSELEAALTADDDPEAARVDAEDSFDCSAIIPDFDNVPTSEVIWAEMRKAPGKAYDAARSAGIAVTEVDWSGWAGRVNDSMLRWLEGVGHSIMDKPETVE</sequence>
<organism evidence="2 3">
    <name type="scientific">Rhodovulum steppense</name>
    <dbReference type="NCBI Taxonomy" id="540251"/>
    <lineage>
        <taxon>Bacteria</taxon>
        <taxon>Pseudomonadati</taxon>
        <taxon>Pseudomonadota</taxon>
        <taxon>Alphaproteobacteria</taxon>
        <taxon>Rhodobacterales</taxon>
        <taxon>Paracoccaceae</taxon>
        <taxon>Rhodovulum</taxon>
    </lineage>
</organism>
<evidence type="ECO:0000313" key="3">
    <source>
        <dbReference type="Proteomes" id="UP000295277"/>
    </source>
</evidence>
<keyword evidence="3" id="KW-1185">Reference proteome</keyword>
<proteinExistence type="predicted"/>
<gene>
    <name evidence="2" type="ORF">EV216_10330</name>
</gene>
<reference evidence="2 3" key="1">
    <citation type="submission" date="2019-03" db="EMBL/GenBank/DDBJ databases">
        <title>Genomic Encyclopedia of Type Strains, Phase IV (KMG-IV): sequencing the most valuable type-strain genomes for metagenomic binning, comparative biology and taxonomic classification.</title>
        <authorList>
            <person name="Goeker M."/>
        </authorList>
    </citation>
    <scope>NUCLEOTIDE SEQUENCE [LARGE SCALE GENOMIC DNA]</scope>
    <source>
        <strain evidence="2 3">DSM 21153</strain>
    </source>
</reference>
<dbReference type="OrthoDB" id="7874911at2"/>
<comment type="caution">
    <text evidence="2">The sequence shown here is derived from an EMBL/GenBank/DDBJ whole genome shotgun (WGS) entry which is preliminary data.</text>
</comment>